<dbReference type="GO" id="GO:0003677">
    <property type="term" value="F:DNA binding"/>
    <property type="evidence" value="ECO:0007669"/>
    <property type="project" value="UniProtKB-KW"/>
</dbReference>
<dbReference type="SMART" id="SM01134">
    <property type="entry name" value="DeoRC"/>
    <property type="match status" value="1"/>
</dbReference>
<dbReference type="PRINTS" id="PR00037">
    <property type="entry name" value="HTHLACR"/>
</dbReference>
<organism evidence="4 5">
    <name type="scientific">Bariatricus massiliensis</name>
    <dbReference type="NCBI Taxonomy" id="1745713"/>
    <lineage>
        <taxon>Bacteria</taxon>
        <taxon>Bacillati</taxon>
        <taxon>Bacillota</taxon>
        <taxon>Clostridia</taxon>
        <taxon>Lachnospirales</taxon>
        <taxon>Lachnospiraceae</taxon>
        <taxon>Bariatricus</taxon>
    </lineage>
</organism>
<dbReference type="PANTHER" id="PTHR30363">
    <property type="entry name" value="HTH-TYPE TRANSCRIPTIONAL REGULATOR SRLR-RELATED"/>
    <property type="match status" value="1"/>
</dbReference>
<accession>A0ABS8DJ50</accession>
<dbReference type="Pfam" id="PF08220">
    <property type="entry name" value="HTH_DeoR"/>
    <property type="match status" value="1"/>
</dbReference>
<protein>
    <submittedName>
        <fullName evidence="4">DeoR/GlpR family DNA-binding transcription regulator</fullName>
    </submittedName>
</protein>
<dbReference type="InterPro" id="IPR037171">
    <property type="entry name" value="NagB/RpiA_transferase-like"/>
</dbReference>
<dbReference type="SMART" id="SM00420">
    <property type="entry name" value="HTH_DEOR"/>
    <property type="match status" value="1"/>
</dbReference>
<dbReference type="PROSITE" id="PS51000">
    <property type="entry name" value="HTH_DEOR_2"/>
    <property type="match status" value="1"/>
</dbReference>
<dbReference type="Gene3D" id="3.40.50.1360">
    <property type="match status" value="1"/>
</dbReference>
<dbReference type="InterPro" id="IPR036390">
    <property type="entry name" value="WH_DNA-bd_sf"/>
</dbReference>
<evidence type="ECO:0000259" key="3">
    <source>
        <dbReference type="PROSITE" id="PS51000"/>
    </source>
</evidence>
<evidence type="ECO:0000313" key="4">
    <source>
        <dbReference type="EMBL" id="MCB7388453.1"/>
    </source>
</evidence>
<name>A0ABS8DJ50_9FIRM</name>
<gene>
    <name evidence="4" type="ORF">LIZ65_14285</name>
</gene>
<dbReference type="EMBL" id="JAJCIS010000011">
    <property type="protein sequence ID" value="MCB7388453.1"/>
    <property type="molecule type" value="Genomic_DNA"/>
</dbReference>
<feature type="domain" description="HTH deoR-type" evidence="3">
    <location>
        <begin position="3"/>
        <end position="58"/>
    </location>
</feature>
<dbReference type="Gene3D" id="1.10.10.10">
    <property type="entry name" value="Winged helix-like DNA-binding domain superfamily/Winged helix DNA-binding domain"/>
    <property type="match status" value="1"/>
</dbReference>
<evidence type="ECO:0000256" key="1">
    <source>
        <dbReference type="ARBA" id="ARBA00023015"/>
    </source>
</evidence>
<sequence>MKQSERLEKIIETLQRDGIVKVSEISRLLGCSEVTIRTDIRKLDEQGVLKKTYGGAVPKEDGLTVSFVPGEFFLNSAAKQRIAQKAYDCIEHRDSIIIDDSTTGCYLARYIKEHSDKHLIVVTNSLYAAAELSLAKHVDLFVIGGQAIGTPPSTLDSFAISALQSFNVDKAFVGVNGINLEVGLTSIGTPQMETKRAIIRSARKTYVIADSTKFGSSNLFTVCPIGQVHKIITDTGVSKDIMHLAKKLQVDINAV</sequence>
<dbReference type="PANTHER" id="PTHR30363:SF44">
    <property type="entry name" value="AGA OPERON TRANSCRIPTIONAL REPRESSOR-RELATED"/>
    <property type="match status" value="1"/>
</dbReference>
<dbReference type="RefSeq" id="WP_066731161.1">
    <property type="nucleotide sequence ID" value="NZ_JAJCIQ010000011.1"/>
</dbReference>
<dbReference type="SUPFAM" id="SSF46785">
    <property type="entry name" value="Winged helix' DNA-binding domain"/>
    <property type="match status" value="1"/>
</dbReference>
<dbReference type="InterPro" id="IPR050313">
    <property type="entry name" value="Carb_Metab_HTH_regulators"/>
</dbReference>
<keyword evidence="1" id="KW-0805">Transcription regulation</keyword>
<proteinExistence type="predicted"/>
<dbReference type="InterPro" id="IPR036388">
    <property type="entry name" value="WH-like_DNA-bd_sf"/>
</dbReference>
<evidence type="ECO:0000256" key="2">
    <source>
        <dbReference type="ARBA" id="ARBA00023163"/>
    </source>
</evidence>
<dbReference type="SUPFAM" id="SSF100950">
    <property type="entry name" value="NagB/RpiA/CoA transferase-like"/>
    <property type="match status" value="1"/>
</dbReference>
<keyword evidence="2" id="KW-0804">Transcription</keyword>
<comment type="caution">
    <text evidence="4">The sequence shown here is derived from an EMBL/GenBank/DDBJ whole genome shotgun (WGS) entry which is preliminary data.</text>
</comment>
<dbReference type="InterPro" id="IPR001034">
    <property type="entry name" value="DeoR_HTH"/>
</dbReference>
<dbReference type="Proteomes" id="UP001299546">
    <property type="component" value="Unassembled WGS sequence"/>
</dbReference>
<evidence type="ECO:0000313" key="5">
    <source>
        <dbReference type="Proteomes" id="UP001299546"/>
    </source>
</evidence>
<dbReference type="Pfam" id="PF00455">
    <property type="entry name" value="DeoRC"/>
    <property type="match status" value="1"/>
</dbReference>
<dbReference type="InterPro" id="IPR014036">
    <property type="entry name" value="DeoR-like_C"/>
</dbReference>
<keyword evidence="4" id="KW-0238">DNA-binding</keyword>
<keyword evidence="5" id="KW-1185">Reference proteome</keyword>
<reference evidence="4 5" key="1">
    <citation type="submission" date="2021-10" db="EMBL/GenBank/DDBJ databases">
        <title>Collection of gut derived symbiotic bacterial strains cultured from healthy donors.</title>
        <authorList>
            <person name="Lin H."/>
            <person name="Littmann E."/>
            <person name="Kohout C."/>
            <person name="Pamer E.G."/>
        </authorList>
    </citation>
    <scope>NUCLEOTIDE SEQUENCE [LARGE SCALE GENOMIC DNA]</scope>
    <source>
        <strain evidence="4 5">DFI.1.165</strain>
    </source>
</reference>